<protein>
    <submittedName>
        <fullName evidence="3">Uncharacterized protein</fullName>
    </submittedName>
</protein>
<keyword evidence="4" id="KW-1185">Reference proteome</keyword>
<keyword evidence="2" id="KW-0812">Transmembrane</keyword>
<evidence type="ECO:0000313" key="3">
    <source>
        <dbReference type="EMBL" id="OJJ44530.1"/>
    </source>
</evidence>
<name>A0A1L9SBH0_9EURO</name>
<keyword evidence="2" id="KW-0472">Membrane</keyword>
<dbReference type="AlphaFoldDB" id="A0A1L9SBH0"/>
<keyword evidence="2" id="KW-1133">Transmembrane helix</keyword>
<dbReference type="STRING" id="1073090.A0A1L9SBH0"/>
<feature type="compositionally biased region" description="Basic and acidic residues" evidence="1">
    <location>
        <begin position="289"/>
        <end position="304"/>
    </location>
</feature>
<feature type="compositionally biased region" description="Low complexity" evidence="1">
    <location>
        <begin position="13"/>
        <end position="27"/>
    </location>
</feature>
<accession>A0A1L9SBH0</accession>
<proteinExistence type="predicted"/>
<dbReference type="RefSeq" id="XP_022579040.1">
    <property type="nucleotide sequence ID" value="XM_022723577.1"/>
</dbReference>
<evidence type="ECO:0000256" key="1">
    <source>
        <dbReference type="SAM" id="MobiDB-lite"/>
    </source>
</evidence>
<feature type="region of interest" description="Disordered" evidence="1">
    <location>
        <begin position="385"/>
        <end position="421"/>
    </location>
</feature>
<feature type="transmembrane region" description="Helical" evidence="2">
    <location>
        <begin position="32"/>
        <end position="54"/>
    </location>
</feature>
<feature type="region of interest" description="Disordered" evidence="1">
    <location>
        <begin position="197"/>
        <end position="241"/>
    </location>
</feature>
<gene>
    <name evidence="3" type="ORF">ASPZODRAFT_134610</name>
</gene>
<dbReference type="VEuPathDB" id="FungiDB:ASPZODRAFT_134610"/>
<dbReference type="OrthoDB" id="5376312at2759"/>
<organism evidence="3 4">
    <name type="scientific">Penicilliopsis zonata CBS 506.65</name>
    <dbReference type="NCBI Taxonomy" id="1073090"/>
    <lineage>
        <taxon>Eukaryota</taxon>
        <taxon>Fungi</taxon>
        <taxon>Dikarya</taxon>
        <taxon>Ascomycota</taxon>
        <taxon>Pezizomycotina</taxon>
        <taxon>Eurotiomycetes</taxon>
        <taxon>Eurotiomycetidae</taxon>
        <taxon>Eurotiales</taxon>
        <taxon>Aspergillaceae</taxon>
        <taxon>Penicilliopsis</taxon>
    </lineage>
</organism>
<evidence type="ECO:0000313" key="4">
    <source>
        <dbReference type="Proteomes" id="UP000184188"/>
    </source>
</evidence>
<feature type="region of interest" description="Disordered" evidence="1">
    <location>
        <begin position="1"/>
        <end position="27"/>
    </location>
</feature>
<evidence type="ECO:0000256" key="2">
    <source>
        <dbReference type="SAM" id="Phobius"/>
    </source>
</evidence>
<dbReference type="EMBL" id="KV878347">
    <property type="protein sequence ID" value="OJJ44530.1"/>
    <property type="molecule type" value="Genomic_DNA"/>
</dbReference>
<dbReference type="Proteomes" id="UP000184188">
    <property type="component" value="Unassembled WGS sequence"/>
</dbReference>
<sequence length="421" mass="46263">MPVLPRFDVAHRNSTQTAQNSSNNGSSNNKDIIIITATVVIFVVSSSVMAFFLLRALRRMNCRPKYIPGKYLKEKWNQWSPGASYGRVAGGSAPNRDPEDTAYHGASAAGVRNTTATAEMNRVHRDTSIRSVMTLPAYTPSPKPTEQVIAREGERGGMDVVIEFPETADQEESRREGHMEALYQIRLQRRQEIAEREARRRERQEARARGDHARIDQMREEARARQSFGNSSRAAAAALADHQARARERRISSVSYAELGYVRHDGSRVRAASPDSDRSPLLQNPAAADDEHSHPASLHSRDESFTSSIVPLATMTPDGDSNSLTPVATEEEDDLGAQHIPPPQYDDLDWGDAPAYESPIAGRGEIPPLQLPIEHIPVPTIHIDIASPVNSQGPNTPLNPHQSEPEPATSATATSHPIPEP</sequence>
<reference evidence="4" key="1">
    <citation type="journal article" date="2017" name="Genome Biol.">
        <title>Comparative genomics reveals high biological diversity and specific adaptations in the industrially and medically important fungal genus Aspergillus.</title>
        <authorList>
            <person name="de Vries R.P."/>
            <person name="Riley R."/>
            <person name="Wiebenga A."/>
            <person name="Aguilar-Osorio G."/>
            <person name="Amillis S."/>
            <person name="Uchima C.A."/>
            <person name="Anderluh G."/>
            <person name="Asadollahi M."/>
            <person name="Askin M."/>
            <person name="Barry K."/>
            <person name="Battaglia E."/>
            <person name="Bayram O."/>
            <person name="Benocci T."/>
            <person name="Braus-Stromeyer S.A."/>
            <person name="Caldana C."/>
            <person name="Canovas D."/>
            <person name="Cerqueira G.C."/>
            <person name="Chen F."/>
            <person name="Chen W."/>
            <person name="Choi C."/>
            <person name="Clum A."/>
            <person name="Dos Santos R.A."/>
            <person name="Damasio A.R."/>
            <person name="Diallinas G."/>
            <person name="Emri T."/>
            <person name="Fekete E."/>
            <person name="Flipphi M."/>
            <person name="Freyberg S."/>
            <person name="Gallo A."/>
            <person name="Gournas C."/>
            <person name="Habgood R."/>
            <person name="Hainaut M."/>
            <person name="Harispe M.L."/>
            <person name="Henrissat B."/>
            <person name="Hilden K.S."/>
            <person name="Hope R."/>
            <person name="Hossain A."/>
            <person name="Karabika E."/>
            <person name="Karaffa L."/>
            <person name="Karanyi Z."/>
            <person name="Krasevec N."/>
            <person name="Kuo A."/>
            <person name="Kusch H."/>
            <person name="LaButti K."/>
            <person name="Lagendijk E.L."/>
            <person name="Lapidus A."/>
            <person name="Levasseur A."/>
            <person name="Lindquist E."/>
            <person name="Lipzen A."/>
            <person name="Logrieco A.F."/>
            <person name="MacCabe A."/>
            <person name="Maekelae M.R."/>
            <person name="Malavazi I."/>
            <person name="Melin P."/>
            <person name="Meyer V."/>
            <person name="Mielnichuk N."/>
            <person name="Miskei M."/>
            <person name="Molnar A.P."/>
            <person name="Mule G."/>
            <person name="Ngan C.Y."/>
            <person name="Orejas M."/>
            <person name="Orosz E."/>
            <person name="Ouedraogo J.P."/>
            <person name="Overkamp K.M."/>
            <person name="Park H.-S."/>
            <person name="Perrone G."/>
            <person name="Piumi F."/>
            <person name="Punt P.J."/>
            <person name="Ram A.F."/>
            <person name="Ramon A."/>
            <person name="Rauscher S."/>
            <person name="Record E."/>
            <person name="Riano-Pachon D.M."/>
            <person name="Robert V."/>
            <person name="Roehrig J."/>
            <person name="Ruller R."/>
            <person name="Salamov A."/>
            <person name="Salih N.S."/>
            <person name="Samson R.A."/>
            <person name="Sandor E."/>
            <person name="Sanguinetti M."/>
            <person name="Schuetze T."/>
            <person name="Sepcic K."/>
            <person name="Shelest E."/>
            <person name="Sherlock G."/>
            <person name="Sophianopoulou V."/>
            <person name="Squina F.M."/>
            <person name="Sun H."/>
            <person name="Susca A."/>
            <person name="Todd R.B."/>
            <person name="Tsang A."/>
            <person name="Unkles S.E."/>
            <person name="van de Wiele N."/>
            <person name="van Rossen-Uffink D."/>
            <person name="Oliveira J.V."/>
            <person name="Vesth T.C."/>
            <person name="Visser J."/>
            <person name="Yu J.-H."/>
            <person name="Zhou M."/>
            <person name="Andersen M.R."/>
            <person name="Archer D.B."/>
            <person name="Baker S.E."/>
            <person name="Benoit I."/>
            <person name="Brakhage A.A."/>
            <person name="Braus G.H."/>
            <person name="Fischer R."/>
            <person name="Frisvad J.C."/>
            <person name="Goldman G.H."/>
            <person name="Houbraken J."/>
            <person name="Oakley B."/>
            <person name="Pocsi I."/>
            <person name="Scazzocchio C."/>
            <person name="Seiboth B."/>
            <person name="vanKuyk P.A."/>
            <person name="Wortman J."/>
            <person name="Dyer P.S."/>
            <person name="Grigoriev I.V."/>
        </authorList>
    </citation>
    <scope>NUCLEOTIDE SEQUENCE [LARGE SCALE GENOMIC DNA]</scope>
    <source>
        <strain evidence="4">CBS 506.65</strain>
    </source>
</reference>
<dbReference type="GeneID" id="34610042"/>
<feature type="compositionally biased region" description="Polar residues" evidence="1">
    <location>
        <begin position="388"/>
        <end position="402"/>
    </location>
</feature>
<feature type="compositionally biased region" description="Basic and acidic residues" evidence="1">
    <location>
        <begin position="197"/>
        <end position="224"/>
    </location>
</feature>
<feature type="region of interest" description="Disordered" evidence="1">
    <location>
        <begin position="266"/>
        <end position="336"/>
    </location>
</feature>